<proteinExistence type="predicted"/>
<dbReference type="Pfam" id="PF24883">
    <property type="entry name" value="NPHP3_N"/>
    <property type="match status" value="1"/>
</dbReference>
<evidence type="ECO:0000259" key="3">
    <source>
        <dbReference type="Pfam" id="PF24883"/>
    </source>
</evidence>
<dbReference type="InterPro" id="IPR027417">
    <property type="entry name" value="P-loop_NTPase"/>
</dbReference>
<protein>
    <recommendedName>
        <fullName evidence="3">Nephrocystin 3-like N-terminal domain-containing protein</fullName>
    </recommendedName>
</protein>
<dbReference type="GeneID" id="36595941"/>
<evidence type="ECO:0000256" key="2">
    <source>
        <dbReference type="SAM" id="MobiDB-lite"/>
    </source>
</evidence>
<dbReference type="AlphaFoldDB" id="A0A2J6T0Y9"/>
<reference evidence="4 5" key="1">
    <citation type="submission" date="2016-04" db="EMBL/GenBank/DDBJ databases">
        <title>A degradative enzymes factory behind the ericoid mycorrhizal symbiosis.</title>
        <authorList>
            <consortium name="DOE Joint Genome Institute"/>
            <person name="Martino E."/>
            <person name="Morin E."/>
            <person name="Grelet G."/>
            <person name="Kuo A."/>
            <person name="Kohler A."/>
            <person name="Daghino S."/>
            <person name="Barry K."/>
            <person name="Choi C."/>
            <person name="Cichocki N."/>
            <person name="Clum A."/>
            <person name="Copeland A."/>
            <person name="Hainaut M."/>
            <person name="Haridas S."/>
            <person name="Labutti K."/>
            <person name="Lindquist E."/>
            <person name="Lipzen A."/>
            <person name="Khouja H.-R."/>
            <person name="Murat C."/>
            <person name="Ohm R."/>
            <person name="Olson A."/>
            <person name="Spatafora J."/>
            <person name="Veneault-Fourrey C."/>
            <person name="Henrissat B."/>
            <person name="Grigoriev I."/>
            <person name="Martin F."/>
            <person name="Perotto S."/>
        </authorList>
    </citation>
    <scope>NUCLEOTIDE SEQUENCE [LARGE SCALE GENOMIC DNA]</scope>
    <source>
        <strain evidence="4 5">E</strain>
    </source>
</reference>
<feature type="compositionally biased region" description="Polar residues" evidence="2">
    <location>
        <begin position="247"/>
        <end position="258"/>
    </location>
</feature>
<name>A0A2J6T0Y9_9HELO</name>
<dbReference type="InParanoid" id="A0A2J6T0Y9"/>
<gene>
    <name evidence="4" type="ORF">K444DRAFT_694396</name>
</gene>
<accession>A0A2J6T0Y9</accession>
<dbReference type="InterPro" id="IPR056884">
    <property type="entry name" value="NPHP3-like_N"/>
</dbReference>
<dbReference type="PANTHER" id="PTHR10039">
    <property type="entry name" value="AMELOGENIN"/>
    <property type="match status" value="1"/>
</dbReference>
<dbReference type="PANTHER" id="PTHR10039:SF5">
    <property type="entry name" value="NACHT DOMAIN-CONTAINING PROTEIN"/>
    <property type="match status" value="1"/>
</dbReference>
<dbReference type="OrthoDB" id="3564998at2759"/>
<dbReference type="Proteomes" id="UP000235371">
    <property type="component" value="Unassembled WGS sequence"/>
</dbReference>
<evidence type="ECO:0000313" key="5">
    <source>
        <dbReference type="Proteomes" id="UP000235371"/>
    </source>
</evidence>
<keyword evidence="5" id="KW-1185">Reference proteome</keyword>
<dbReference type="Gene3D" id="3.40.50.300">
    <property type="entry name" value="P-loop containing nucleotide triphosphate hydrolases"/>
    <property type="match status" value="1"/>
</dbReference>
<evidence type="ECO:0000313" key="4">
    <source>
        <dbReference type="EMBL" id="PMD56686.1"/>
    </source>
</evidence>
<feature type="region of interest" description="Disordered" evidence="2">
    <location>
        <begin position="443"/>
        <end position="469"/>
    </location>
</feature>
<keyword evidence="1" id="KW-0677">Repeat</keyword>
<dbReference type="RefSeq" id="XP_024733590.1">
    <property type="nucleotide sequence ID" value="XM_024887865.1"/>
</dbReference>
<feature type="domain" description="Nephrocystin 3-like N-terminal" evidence="3">
    <location>
        <begin position="206"/>
        <end position="389"/>
    </location>
</feature>
<feature type="region of interest" description="Disordered" evidence="2">
    <location>
        <begin position="241"/>
        <end position="262"/>
    </location>
</feature>
<evidence type="ECO:0000256" key="1">
    <source>
        <dbReference type="ARBA" id="ARBA00022737"/>
    </source>
</evidence>
<organism evidence="4 5">
    <name type="scientific">Hyaloscypha bicolor E</name>
    <dbReference type="NCBI Taxonomy" id="1095630"/>
    <lineage>
        <taxon>Eukaryota</taxon>
        <taxon>Fungi</taxon>
        <taxon>Dikarya</taxon>
        <taxon>Ascomycota</taxon>
        <taxon>Pezizomycotina</taxon>
        <taxon>Leotiomycetes</taxon>
        <taxon>Helotiales</taxon>
        <taxon>Hyaloscyphaceae</taxon>
        <taxon>Hyaloscypha</taxon>
        <taxon>Hyaloscypha bicolor</taxon>
    </lineage>
</organism>
<sequence>MTRAKPFPRRVFPTMFATHRHILVGSAPGEPCFSKNLQTTQMRLLARMLLHPFYVLREFGVQLSRCVIENLGNMRSFYGFLQEIQLDPDDITQIVDLGSLKPFLLLASSIIESSLCASIVFAIDNVEEIWNRSQENGLYSALYHLCDTHPTFCRVAFTGTADHGLGALTPLVKRVKRDAEYQECLSCLYFDRQYSRREEIADPTPGTTEWIWTHPSYLACEQQDCGNLWIQGKPGSGKSVLPKSILDHQNPSKQTPQSSRKRKLNVVDTLMCDWFYSTRGGEILMAHKSLMQSLLYQLLLQSPPLFRYFRSISRQHPPLSKDWVTVESMLGLLKAISTTGIRMICVVDAMDESEDVYAAEEQRRTVLSQFSLIASECSTSKMKLLILGRPSPDIETHFWSHYRRHENLQFIIFEHENTDDIQKIIESGVGSVRRAMHSFTDHYDNNKFSSGQGHAKQRVETPQQRRSREQEEKECQKMKSYLESHANGVILWVTVILSILNTEVESRAFTFRRLHEKMEKLPRALRSLHASIIRDLSSKLDGHGWRTARKALMWVSGANTFHSLTAIQLREALAIPEGVSELVEQDDPIEPNLIPIDEWTEFRYHLRKLCRPLIEIIRPAAQRRVVQGENAIEVKNFLADPVASEGLFFTGKDAIQRLRDD</sequence>
<dbReference type="EMBL" id="KZ613848">
    <property type="protein sequence ID" value="PMD56686.1"/>
    <property type="molecule type" value="Genomic_DNA"/>
</dbReference>